<dbReference type="RefSeq" id="WP_146350473.1">
    <property type="nucleotide sequence ID" value="NZ_VOBR01000005.1"/>
</dbReference>
<sequence length="247" mass="25746">MQHVVDLMQEAALVLAPVVNELQPSVVVDYRAEMVNKSAADVLGSDQVVGQRLAQFLPEDTAALLRKLCDETRQSGAGVGHVAAAPDPLTDLARAPSVSLRVALVGDLVLCTWLPGWLTPAGAGERPPITSDGESTADHLELANAVDALADAGVGVFSLDLMTGRLIGSRGLRRIFGPGSDAQSGLEAAVADDGAWQALLRRGEPMDVEVKLSSRLGGHRVRVVGRVGYAADGHPAVVRGSCSVLHT</sequence>
<organism evidence="1 2">
    <name type="scientific">Lentzea tibetensis</name>
    <dbReference type="NCBI Taxonomy" id="2591470"/>
    <lineage>
        <taxon>Bacteria</taxon>
        <taxon>Bacillati</taxon>
        <taxon>Actinomycetota</taxon>
        <taxon>Actinomycetes</taxon>
        <taxon>Pseudonocardiales</taxon>
        <taxon>Pseudonocardiaceae</taxon>
        <taxon>Lentzea</taxon>
    </lineage>
</organism>
<proteinExistence type="predicted"/>
<comment type="caution">
    <text evidence="1">The sequence shown here is derived from an EMBL/GenBank/DDBJ whole genome shotgun (WGS) entry which is preliminary data.</text>
</comment>
<gene>
    <name evidence="1" type="ORF">FKR81_08755</name>
</gene>
<name>A0A563EXF7_9PSEU</name>
<accession>A0A563EXF7</accession>
<dbReference type="AlphaFoldDB" id="A0A563EXF7"/>
<dbReference type="Proteomes" id="UP000316639">
    <property type="component" value="Unassembled WGS sequence"/>
</dbReference>
<keyword evidence="2" id="KW-1185">Reference proteome</keyword>
<reference evidence="1 2" key="1">
    <citation type="submission" date="2019-07" db="EMBL/GenBank/DDBJ databases">
        <title>Lentzea xizangensis sp. nov., isolated from Qinghai-Tibetan Plateau Soils.</title>
        <authorList>
            <person name="Huang J."/>
        </authorList>
    </citation>
    <scope>NUCLEOTIDE SEQUENCE [LARGE SCALE GENOMIC DNA]</scope>
    <source>
        <strain evidence="1 2">FXJ1.1311</strain>
    </source>
</reference>
<dbReference type="EMBL" id="VOBR01000005">
    <property type="protein sequence ID" value="TWP52417.1"/>
    <property type="molecule type" value="Genomic_DNA"/>
</dbReference>
<dbReference type="OrthoDB" id="3688087at2"/>
<evidence type="ECO:0000313" key="1">
    <source>
        <dbReference type="EMBL" id="TWP52417.1"/>
    </source>
</evidence>
<protein>
    <submittedName>
        <fullName evidence="1">Uncharacterized protein</fullName>
    </submittedName>
</protein>
<evidence type="ECO:0000313" key="2">
    <source>
        <dbReference type="Proteomes" id="UP000316639"/>
    </source>
</evidence>
<dbReference type="Gene3D" id="3.30.450.20">
    <property type="entry name" value="PAS domain"/>
    <property type="match status" value="1"/>
</dbReference>